<organism evidence="1 2">
    <name type="scientific">Cronobacter malonaticus</name>
    <dbReference type="NCBI Taxonomy" id="413503"/>
    <lineage>
        <taxon>Bacteria</taxon>
        <taxon>Pseudomonadati</taxon>
        <taxon>Pseudomonadota</taxon>
        <taxon>Gammaproteobacteria</taxon>
        <taxon>Enterobacterales</taxon>
        <taxon>Enterobacteriaceae</taxon>
        <taxon>Cronobacter</taxon>
    </lineage>
</organism>
<dbReference type="PATRIC" id="fig|1401659.3.peg.2396"/>
<protein>
    <submittedName>
        <fullName evidence="1">Uncharacterized protein</fullName>
    </submittedName>
</protein>
<dbReference type="KEGG" id="csi:P262_03395"/>
<sequence>MLAVILSSVIILVVNQWSGLKVADALLLDLSLLGALYCKIQQQAPQS</sequence>
<evidence type="ECO:0000313" key="1">
    <source>
        <dbReference type="EMBL" id="AHB70782.1"/>
    </source>
</evidence>
<accession>V5U0U0</accession>
<dbReference type="Proteomes" id="UP000018545">
    <property type="component" value="Chromosome"/>
</dbReference>
<dbReference type="EMBL" id="CP006731">
    <property type="protein sequence ID" value="AHB70782.1"/>
    <property type="molecule type" value="Genomic_DNA"/>
</dbReference>
<dbReference type="HOGENOM" id="CLU_3167046_0_0_6"/>
<proteinExistence type="predicted"/>
<evidence type="ECO:0000313" key="2">
    <source>
        <dbReference type="Proteomes" id="UP000018545"/>
    </source>
</evidence>
<name>V5U0U0_9ENTR</name>
<dbReference type="RefSeq" id="WP_007783471.1">
    <property type="nucleotide sequence ID" value="NZ_JASDAG010000001.1"/>
</dbReference>
<reference evidence="1 2" key="1">
    <citation type="journal article" date="2014" name="Genome Announc.">
        <title>Complete Genome Sequence of Cronobacter sakazakii Strain CMCC 45402.</title>
        <authorList>
            <person name="Zhao Z."/>
            <person name="Wang L."/>
            <person name="Wang B."/>
            <person name="Liang H."/>
            <person name="Ye Q."/>
            <person name="Zeng M."/>
        </authorList>
    </citation>
    <scope>NUCLEOTIDE SEQUENCE [LARGE SCALE GENOMIC DNA]</scope>
    <source>
        <strain evidence="2">45402</strain>
    </source>
</reference>
<gene>
    <name evidence="1" type="ORF">P262_03395</name>
</gene>
<dbReference type="AlphaFoldDB" id="V5U0U0"/>